<evidence type="ECO:0000313" key="2">
    <source>
        <dbReference type="EMBL" id="MFC5863837.1"/>
    </source>
</evidence>
<protein>
    <submittedName>
        <fullName evidence="2">DinB family protein</fullName>
    </submittedName>
</protein>
<evidence type="ECO:0000313" key="3">
    <source>
        <dbReference type="Proteomes" id="UP001596091"/>
    </source>
</evidence>
<evidence type="ECO:0000259" key="1">
    <source>
        <dbReference type="Pfam" id="PF12867"/>
    </source>
</evidence>
<accession>A0ABW1EJ81</accession>
<dbReference type="Pfam" id="PF12867">
    <property type="entry name" value="DinB_2"/>
    <property type="match status" value="1"/>
</dbReference>
<dbReference type="InterPro" id="IPR024775">
    <property type="entry name" value="DinB-like"/>
</dbReference>
<feature type="domain" description="DinB-like" evidence="1">
    <location>
        <begin position="20"/>
        <end position="140"/>
    </location>
</feature>
<organism evidence="2 3">
    <name type="scientific">Acidicapsa dinghuensis</name>
    <dbReference type="NCBI Taxonomy" id="2218256"/>
    <lineage>
        <taxon>Bacteria</taxon>
        <taxon>Pseudomonadati</taxon>
        <taxon>Acidobacteriota</taxon>
        <taxon>Terriglobia</taxon>
        <taxon>Terriglobales</taxon>
        <taxon>Acidobacteriaceae</taxon>
        <taxon>Acidicapsa</taxon>
    </lineage>
</organism>
<dbReference type="RefSeq" id="WP_263342186.1">
    <property type="nucleotide sequence ID" value="NZ_JAGSYH010000010.1"/>
</dbReference>
<name>A0ABW1EJ81_9BACT</name>
<dbReference type="Gene3D" id="1.20.120.450">
    <property type="entry name" value="dinb family like domain"/>
    <property type="match status" value="1"/>
</dbReference>
<dbReference type="Proteomes" id="UP001596091">
    <property type="component" value="Unassembled WGS sequence"/>
</dbReference>
<dbReference type="EMBL" id="JBHSPH010000007">
    <property type="protein sequence ID" value="MFC5863837.1"/>
    <property type="molecule type" value="Genomic_DNA"/>
</dbReference>
<keyword evidence="3" id="KW-1185">Reference proteome</keyword>
<reference evidence="3" key="1">
    <citation type="journal article" date="2019" name="Int. J. Syst. Evol. Microbiol.">
        <title>The Global Catalogue of Microorganisms (GCM) 10K type strain sequencing project: providing services to taxonomists for standard genome sequencing and annotation.</title>
        <authorList>
            <consortium name="The Broad Institute Genomics Platform"/>
            <consortium name="The Broad Institute Genome Sequencing Center for Infectious Disease"/>
            <person name="Wu L."/>
            <person name="Ma J."/>
        </authorList>
    </citation>
    <scope>NUCLEOTIDE SEQUENCE [LARGE SCALE GENOMIC DNA]</scope>
    <source>
        <strain evidence="3">JCM 4087</strain>
    </source>
</reference>
<sequence>MTELARALNGNSAFASPANVLEAIPDSIAHAKPAGSPRSIYEEVWHLAFWQDISIEWVQGNPVPHPEHAGAGFPSDTAEPWDQVRSRFLTGAVKAAAIADDVINLDHIVHCPTNPQRRAPDMTIREQLESLASHNAYHLGRIVLLRQLFNNWPPPSGGDTW</sequence>
<gene>
    <name evidence="2" type="ORF">ACFPT7_16130</name>
</gene>
<proteinExistence type="predicted"/>
<dbReference type="InterPro" id="IPR034660">
    <property type="entry name" value="DinB/YfiT-like"/>
</dbReference>
<dbReference type="SUPFAM" id="SSF109854">
    <property type="entry name" value="DinB/YfiT-like putative metalloenzymes"/>
    <property type="match status" value="1"/>
</dbReference>
<comment type="caution">
    <text evidence="2">The sequence shown here is derived from an EMBL/GenBank/DDBJ whole genome shotgun (WGS) entry which is preliminary data.</text>
</comment>